<name>A0ABQ4BYV1_9ACTN</name>
<evidence type="ECO:0000313" key="4">
    <source>
        <dbReference type="Proteomes" id="UP000624325"/>
    </source>
</evidence>
<dbReference type="Proteomes" id="UP000624325">
    <property type="component" value="Unassembled WGS sequence"/>
</dbReference>
<keyword evidence="4" id="KW-1185">Reference proteome</keyword>
<feature type="region of interest" description="Disordered" evidence="1">
    <location>
        <begin position="28"/>
        <end position="50"/>
    </location>
</feature>
<evidence type="ECO:0000256" key="2">
    <source>
        <dbReference type="SAM" id="SignalP"/>
    </source>
</evidence>
<comment type="caution">
    <text evidence="3">The sequence shown here is derived from an EMBL/GenBank/DDBJ whole genome shotgun (WGS) entry which is preliminary data.</text>
</comment>
<feature type="chain" id="PRO_5046303585" description="Peptidase MA superfamily protein" evidence="2">
    <location>
        <begin position="22"/>
        <end position="424"/>
    </location>
</feature>
<proteinExistence type="predicted"/>
<sequence length="424" mass="45607">MLLALSGAVVAVALAVPAAIAWTSAKPSQPAAAASPSPTAAASPKAGDPPEARLAWARERIRETLAEMSAAMMSGDRAAFTAAAGDTATRAALDQRFRSLRALKIVYFSLALDSGPFKGRIVDGRQEWGFTVALDHCLGGPQCSIDKLLIETTWRDSDDGFRIVGIGTANADQNGPHPWEVSTLTAAVGSRAVVAAPPAYVAQARAFLPVAERAAKIADKYRLDGTNGTYIVYLAGQKEWQTWFGGNLKDWVVGYAIPATERRSDIVLRFDAIASGDAESVMKHEMGHVATLAGRDYNQFQGPIWWATEGIAEHIAWDGRSNNAYDGRQAVRRYLREKQFAGDPAMVMPNDDAADWEIDGAYGIGFYYIRCIADRYGPEKMLAFSEAMLRGEKPAAQAAADVLGGSWPDISKRCLAYTRDAVGA</sequence>
<feature type="compositionally biased region" description="Low complexity" evidence="1">
    <location>
        <begin position="28"/>
        <end position="46"/>
    </location>
</feature>
<evidence type="ECO:0000313" key="3">
    <source>
        <dbReference type="EMBL" id="GIF55694.1"/>
    </source>
</evidence>
<feature type="signal peptide" evidence="2">
    <location>
        <begin position="1"/>
        <end position="21"/>
    </location>
</feature>
<gene>
    <name evidence="3" type="ORF">Air01nite_17890</name>
</gene>
<reference evidence="3 4" key="1">
    <citation type="submission" date="2021-01" db="EMBL/GenBank/DDBJ databases">
        <title>Whole genome shotgun sequence of Asanoa iriomotensis NBRC 100142.</title>
        <authorList>
            <person name="Komaki H."/>
            <person name="Tamura T."/>
        </authorList>
    </citation>
    <scope>NUCLEOTIDE SEQUENCE [LARGE SCALE GENOMIC DNA]</scope>
    <source>
        <strain evidence="3 4">NBRC 100142</strain>
    </source>
</reference>
<evidence type="ECO:0000256" key="1">
    <source>
        <dbReference type="SAM" id="MobiDB-lite"/>
    </source>
</evidence>
<dbReference type="EMBL" id="BONC01000009">
    <property type="protein sequence ID" value="GIF55694.1"/>
    <property type="molecule type" value="Genomic_DNA"/>
</dbReference>
<evidence type="ECO:0008006" key="5">
    <source>
        <dbReference type="Google" id="ProtNLM"/>
    </source>
</evidence>
<organism evidence="3 4">
    <name type="scientific">Asanoa iriomotensis</name>
    <dbReference type="NCBI Taxonomy" id="234613"/>
    <lineage>
        <taxon>Bacteria</taxon>
        <taxon>Bacillati</taxon>
        <taxon>Actinomycetota</taxon>
        <taxon>Actinomycetes</taxon>
        <taxon>Micromonosporales</taxon>
        <taxon>Micromonosporaceae</taxon>
        <taxon>Asanoa</taxon>
    </lineage>
</organism>
<protein>
    <recommendedName>
        <fullName evidence="5">Peptidase MA superfamily protein</fullName>
    </recommendedName>
</protein>
<accession>A0ABQ4BYV1</accession>
<keyword evidence="2" id="KW-0732">Signal</keyword>